<evidence type="ECO:0000256" key="1">
    <source>
        <dbReference type="SAM" id="MobiDB-lite"/>
    </source>
</evidence>
<dbReference type="AlphaFoldDB" id="A0AAV7RDM3"/>
<keyword evidence="3" id="KW-1185">Reference proteome</keyword>
<protein>
    <submittedName>
        <fullName evidence="2">Uncharacterized protein</fullName>
    </submittedName>
</protein>
<comment type="caution">
    <text evidence="2">The sequence shown here is derived from an EMBL/GenBank/DDBJ whole genome shotgun (WGS) entry which is preliminary data.</text>
</comment>
<gene>
    <name evidence="2" type="ORF">NDU88_001717</name>
</gene>
<reference evidence="2" key="1">
    <citation type="journal article" date="2022" name="bioRxiv">
        <title>Sequencing and chromosome-scale assembly of the giantPleurodeles waltlgenome.</title>
        <authorList>
            <person name="Brown T."/>
            <person name="Elewa A."/>
            <person name="Iarovenko S."/>
            <person name="Subramanian E."/>
            <person name="Araus A.J."/>
            <person name="Petzold A."/>
            <person name="Susuki M."/>
            <person name="Suzuki K.-i.T."/>
            <person name="Hayashi T."/>
            <person name="Toyoda A."/>
            <person name="Oliveira C."/>
            <person name="Osipova E."/>
            <person name="Leigh N.D."/>
            <person name="Simon A."/>
            <person name="Yun M.H."/>
        </authorList>
    </citation>
    <scope>NUCLEOTIDE SEQUENCE</scope>
    <source>
        <strain evidence="2">20211129_DDA</strain>
        <tissue evidence="2">Liver</tissue>
    </source>
</reference>
<accession>A0AAV7RDM3</accession>
<dbReference type="Proteomes" id="UP001066276">
    <property type="component" value="Chromosome 5"/>
</dbReference>
<evidence type="ECO:0000313" key="2">
    <source>
        <dbReference type="EMBL" id="KAJ1148893.1"/>
    </source>
</evidence>
<dbReference type="EMBL" id="JANPWB010000009">
    <property type="protein sequence ID" value="KAJ1148893.1"/>
    <property type="molecule type" value="Genomic_DNA"/>
</dbReference>
<organism evidence="2 3">
    <name type="scientific">Pleurodeles waltl</name>
    <name type="common">Iberian ribbed newt</name>
    <dbReference type="NCBI Taxonomy" id="8319"/>
    <lineage>
        <taxon>Eukaryota</taxon>
        <taxon>Metazoa</taxon>
        <taxon>Chordata</taxon>
        <taxon>Craniata</taxon>
        <taxon>Vertebrata</taxon>
        <taxon>Euteleostomi</taxon>
        <taxon>Amphibia</taxon>
        <taxon>Batrachia</taxon>
        <taxon>Caudata</taxon>
        <taxon>Salamandroidea</taxon>
        <taxon>Salamandridae</taxon>
        <taxon>Pleurodelinae</taxon>
        <taxon>Pleurodeles</taxon>
    </lineage>
</organism>
<sequence length="73" mass="7467">MQLAGSVRTREGPLSPSCRAVLTGPGGRVSSLSAGPAHEGARRASPLFSPLRTSRAEASVERGVLPPGRCSLV</sequence>
<feature type="region of interest" description="Disordered" evidence="1">
    <location>
        <begin position="1"/>
        <end position="47"/>
    </location>
</feature>
<name>A0AAV7RDM3_PLEWA</name>
<proteinExistence type="predicted"/>
<evidence type="ECO:0000313" key="3">
    <source>
        <dbReference type="Proteomes" id="UP001066276"/>
    </source>
</evidence>